<accession>A0A085N5M2</accession>
<gene>
    <name evidence="1" type="ORF">M514_23091</name>
</gene>
<dbReference type="EMBL" id="KL367551">
    <property type="protein sequence ID" value="KFD64768.1"/>
    <property type="molecule type" value="Genomic_DNA"/>
</dbReference>
<reference evidence="1" key="1">
    <citation type="journal article" date="2014" name="Nat. Genet.">
        <title>Genome and transcriptome of the porcine whipworm Trichuris suis.</title>
        <authorList>
            <person name="Jex A.R."/>
            <person name="Nejsum P."/>
            <person name="Schwarz E.M."/>
            <person name="Hu L."/>
            <person name="Young N.D."/>
            <person name="Hall R.S."/>
            <person name="Korhonen P.K."/>
            <person name="Liao S."/>
            <person name="Thamsborg S."/>
            <person name="Xia J."/>
            <person name="Xu P."/>
            <person name="Wang S."/>
            <person name="Scheerlinck J.P."/>
            <person name="Hofmann A."/>
            <person name="Sternberg P.W."/>
            <person name="Wang J."/>
            <person name="Gasser R.B."/>
        </authorList>
    </citation>
    <scope>NUCLEOTIDE SEQUENCE [LARGE SCALE GENOMIC DNA]</scope>
    <source>
        <strain evidence="1">DCEP-RM93F</strain>
    </source>
</reference>
<organism evidence="1">
    <name type="scientific">Trichuris suis</name>
    <name type="common">pig whipworm</name>
    <dbReference type="NCBI Taxonomy" id="68888"/>
    <lineage>
        <taxon>Eukaryota</taxon>
        <taxon>Metazoa</taxon>
        <taxon>Ecdysozoa</taxon>
        <taxon>Nematoda</taxon>
        <taxon>Enoplea</taxon>
        <taxon>Dorylaimia</taxon>
        <taxon>Trichinellida</taxon>
        <taxon>Trichuridae</taxon>
        <taxon>Trichuris</taxon>
    </lineage>
</organism>
<sequence>CHTDSKTEQDEIGSVVDSADGDCSSKRYRNAFTCRLEMDFATFVSFISLHSLSSADGDCSSKRYRNAFTCRKFGSGDADVFVAHEEHVIRKRNPQYHDNIHLGRRLPRAWIRPYVRPLVRPYAVRPFVPPALRPSLRVIGR</sequence>
<dbReference type="AlphaFoldDB" id="A0A085N5M2"/>
<proteinExistence type="predicted"/>
<feature type="non-terminal residue" evidence="1">
    <location>
        <position position="1"/>
    </location>
</feature>
<dbReference type="Proteomes" id="UP000030758">
    <property type="component" value="Unassembled WGS sequence"/>
</dbReference>
<evidence type="ECO:0000313" key="1">
    <source>
        <dbReference type="EMBL" id="KFD64768.1"/>
    </source>
</evidence>
<protein>
    <submittedName>
        <fullName evidence="1">Uncharacterized protein</fullName>
    </submittedName>
</protein>
<name>A0A085N5M2_9BILA</name>